<gene>
    <name evidence="1" type="ORF">PsYK624_113040</name>
</gene>
<sequence>MLEFRHRSAEELSDGSSLSKPERITIFLALSRGQTACSAHGESEMWEDMRNRSLQGVAAVIINVVGGSLAQMEPSPWVDRQHLWNA</sequence>
<comment type="caution">
    <text evidence="1">The sequence shown here is derived from an EMBL/GenBank/DDBJ whole genome shotgun (WGS) entry which is preliminary data.</text>
</comment>
<dbReference type="Proteomes" id="UP000703269">
    <property type="component" value="Unassembled WGS sequence"/>
</dbReference>
<protein>
    <submittedName>
        <fullName evidence="1">Uncharacterized protein</fullName>
    </submittedName>
</protein>
<proteinExistence type="predicted"/>
<evidence type="ECO:0000313" key="2">
    <source>
        <dbReference type="Proteomes" id="UP000703269"/>
    </source>
</evidence>
<evidence type="ECO:0000313" key="1">
    <source>
        <dbReference type="EMBL" id="GJE95123.1"/>
    </source>
</evidence>
<organism evidence="1 2">
    <name type="scientific">Phanerochaete sordida</name>
    <dbReference type="NCBI Taxonomy" id="48140"/>
    <lineage>
        <taxon>Eukaryota</taxon>
        <taxon>Fungi</taxon>
        <taxon>Dikarya</taxon>
        <taxon>Basidiomycota</taxon>
        <taxon>Agaricomycotina</taxon>
        <taxon>Agaricomycetes</taxon>
        <taxon>Polyporales</taxon>
        <taxon>Phanerochaetaceae</taxon>
        <taxon>Phanerochaete</taxon>
    </lineage>
</organism>
<keyword evidence="2" id="KW-1185">Reference proteome</keyword>
<dbReference type="EMBL" id="BPQB01000046">
    <property type="protein sequence ID" value="GJE95123.1"/>
    <property type="molecule type" value="Genomic_DNA"/>
</dbReference>
<reference evidence="1 2" key="1">
    <citation type="submission" date="2021-08" db="EMBL/GenBank/DDBJ databases">
        <title>Draft Genome Sequence of Phanerochaete sordida strain YK-624.</title>
        <authorList>
            <person name="Mori T."/>
            <person name="Dohra H."/>
            <person name="Suzuki T."/>
            <person name="Kawagishi H."/>
            <person name="Hirai H."/>
        </authorList>
    </citation>
    <scope>NUCLEOTIDE SEQUENCE [LARGE SCALE GENOMIC DNA]</scope>
    <source>
        <strain evidence="1 2">YK-624</strain>
    </source>
</reference>
<accession>A0A9P3GHQ8</accession>
<name>A0A9P3GHQ8_9APHY</name>
<dbReference type="AlphaFoldDB" id="A0A9P3GHQ8"/>